<dbReference type="GO" id="GO:1990281">
    <property type="term" value="C:efflux pump complex"/>
    <property type="evidence" value="ECO:0007669"/>
    <property type="project" value="TreeGrafter"/>
</dbReference>
<keyword evidence="9" id="KW-1185">Reference proteome</keyword>
<evidence type="ECO:0000256" key="4">
    <source>
        <dbReference type="ARBA" id="ARBA00022452"/>
    </source>
</evidence>
<dbReference type="EMBL" id="BMWX01000001">
    <property type="protein sequence ID" value="GGZ14460.1"/>
    <property type="molecule type" value="Genomic_DNA"/>
</dbReference>
<dbReference type="GO" id="GO:0015562">
    <property type="term" value="F:efflux transmembrane transporter activity"/>
    <property type="evidence" value="ECO:0007669"/>
    <property type="project" value="InterPro"/>
</dbReference>
<dbReference type="GO" id="GO:0009279">
    <property type="term" value="C:cell outer membrane"/>
    <property type="evidence" value="ECO:0007669"/>
    <property type="project" value="UniProtKB-SubCell"/>
</dbReference>
<evidence type="ECO:0000256" key="3">
    <source>
        <dbReference type="ARBA" id="ARBA00022448"/>
    </source>
</evidence>
<comment type="subcellular location">
    <subcellularLocation>
        <location evidence="1">Cell outer membrane</location>
    </subcellularLocation>
</comment>
<protein>
    <submittedName>
        <fullName evidence="8">Transporter</fullName>
    </submittedName>
</protein>
<evidence type="ECO:0000256" key="6">
    <source>
        <dbReference type="ARBA" id="ARBA00023136"/>
    </source>
</evidence>
<dbReference type="PANTHER" id="PTHR30026:SF20">
    <property type="entry name" value="OUTER MEMBRANE PROTEIN TOLC"/>
    <property type="match status" value="1"/>
</dbReference>
<keyword evidence="7" id="KW-0998">Cell outer membrane</keyword>
<dbReference type="Gene3D" id="1.20.1600.10">
    <property type="entry name" value="Outer membrane efflux proteins (OEP)"/>
    <property type="match status" value="1"/>
</dbReference>
<dbReference type="RefSeq" id="WP_018474474.1">
    <property type="nucleotide sequence ID" value="NZ_BMWX01000001.1"/>
</dbReference>
<name>A0A918UJL8_9BACT</name>
<evidence type="ECO:0000256" key="5">
    <source>
        <dbReference type="ARBA" id="ARBA00022692"/>
    </source>
</evidence>
<comment type="caution">
    <text evidence="8">The sequence shown here is derived from an EMBL/GenBank/DDBJ whole genome shotgun (WGS) entry which is preliminary data.</text>
</comment>
<evidence type="ECO:0000256" key="1">
    <source>
        <dbReference type="ARBA" id="ARBA00004442"/>
    </source>
</evidence>
<keyword evidence="5" id="KW-0812">Transmembrane</keyword>
<evidence type="ECO:0000313" key="8">
    <source>
        <dbReference type="EMBL" id="GGZ14460.1"/>
    </source>
</evidence>
<dbReference type="Proteomes" id="UP000619457">
    <property type="component" value="Unassembled WGS sequence"/>
</dbReference>
<accession>A0A918UJL8</accession>
<organism evidence="8 9">
    <name type="scientific">Echinicola pacifica</name>
    <dbReference type="NCBI Taxonomy" id="346377"/>
    <lineage>
        <taxon>Bacteria</taxon>
        <taxon>Pseudomonadati</taxon>
        <taxon>Bacteroidota</taxon>
        <taxon>Cytophagia</taxon>
        <taxon>Cytophagales</taxon>
        <taxon>Cyclobacteriaceae</taxon>
        <taxon>Echinicola</taxon>
    </lineage>
</organism>
<proteinExistence type="inferred from homology"/>
<dbReference type="GO" id="GO:0015288">
    <property type="term" value="F:porin activity"/>
    <property type="evidence" value="ECO:0007669"/>
    <property type="project" value="TreeGrafter"/>
</dbReference>
<evidence type="ECO:0000256" key="2">
    <source>
        <dbReference type="ARBA" id="ARBA00007613"/>
    </source>
</evidence>
<sequence>MNKGLFTLLLIYIGIIFQVNSQDITSMTLEECIQIGLENNLELQRTLLNQTNNETRLKEMKMQRYPSLSVSSSYRGNWGRSINPVTDVVSIHQFGSAGFSAGTNMSLFAGGQISNSINQAQTDLKAGELDTEATRNNISLNIVNLFVNVVFAKEQIGVAEAQAETTSQQLDRTRKLVDAGSLPMADQLDLEAQNATSALDLVNAINNLRIAKLNLSQAMQLPFDDDFDVSVPELEVADFMINSEDANEIFSVAEGIMPEVKAAALGAESAEYGVKIAKGAFYPSISLGANIGTNYVHDYSSPAPPFWNEFTGNHSEGAGINMSIPIFSNGRNTANLQRARVQQYISEIAQQEVKNQLRQDIETAYTNAIASKQSYESSTIRVTSLEESFRMAQKRFEIGVINAVDFQIAQNNLFSAQADLLQAKYEYIFRVKVLDFYLGNPLTL</sequence>
<keyword evidence="3" id="KW-0813">Transport</keyword>
<reference evidence="8" key="1">
    <citation type="journal article" date="2014" name="Int. J. Syst. Evol. Microbiol.">
        <title>Complete genome sequence of Corynebacterium casei LMG S-19264T (=DSM 44701T), isolated from a smear-ripened cheese.</title>
        <authorList>
            <consortium name="US DOE Joint Genome Institute (JGI-PGF)"/>
            <person name="Walter F."/>
            <person name="Albersmeier A."/>
            <person name="Kalinowski J."/>
            <person name="Ruckert C."/>
        </authorList>
    </citation>
    <scope>NUCLEOTIDE SEQUENCE</scope>
    <source>
        <strain evidence="8">KCTC 12368</strain>
    </source>
</reference>
<gene>
    <name evidence="8" type="ORF">GCM10007049_02910</name>
</gene>
<comment type="similarity">
    <text evidence="2">Belongs to the outer membrane factor (OMF) (TC 1.B.17) family.</text>
</comment>
<dbReference type="SUPFAM" id="SSF56954">
    <property type="entry name" value="Outer membrane efflux proteins (OEP)"/>
    <property type="match status" value="1"/>
</dbReference>
<keyword evidence="6" id="KW-0472">Membrane</keyword>
<dbReference type="Pfam" id="PF02321">
    <property type="entry name" value="OEP"/>
    <property type="match status" value="2"/>
</dbReference>
<keyword evidence="4" id="KW-1134">Transmembrane beta strand</keyword>
<dbReference type="AlphaFoldDB" id="A0A918UJL8"/>
<dbReference type="PANTHER" id="PTHR30026">
    <property type="entry name" value="OUTER MEMBRANE PROTEIN TOLC"/>
    <property type="match status" value="1"/>
</dbReference>
<dbReference type="InterPro" id="IPR003423">
    <property type="entry name" value="OMP_efflux"/>
</dbReference>
<evidence type="ECO:0000313" key="9">
    <source>
        <dbReference type="Proteomes" id="UP000619457"/>
    </source>
</evidence>
<evidence type="ECO:0000256" key="7">
    <source>
        <dbReference type="ARBA" id="ARBA00023237"/>
    </source>
</evidence>
<reference evidence="8" key="2">
    <citation type="submission" date="2020-09" db="EMBL/GenBank/DDBJ databases">
        <authorList>
            <person name="Sun Q."/>
            <person name="Kim S."/>
        </authorList>
    </citation>
    <scope>NUCLEOTIDE SEQUENCE</scope>
    <source>
        <strain evidence="8">KCTC 12368</strain>
    </source>
</reference>
<dbReference type="InterPro" id="IPR051906">
    <property type="entry name" value="TolC-like"/>
</dbReference>